<evidence type="ECO:0000256" key="3">
    <source>
        <dbReference type="ARBA" id="ARBA00022527"/>
    </source>
</evidence>
<dbReference type="Gene3D" id="3.30.200.20">
    <property type="entry name" value="Phosphorylase Kinase, domain 1"/>
    <property type="match status" value="1"/>
</dbReference>
<evidence type="ECO:0000256" key="14">
    <source>
        <dbReference type="ARBA" id="ARBA00023170"/>
    </source>
</evidence>
<dbReference type="InterPro" id="IPR003609">
    <property type="entry name" value="Pan_app"/>
</dbReference>
<feature type="transmembrane region" description="Helical" evidence="20">
    <location>
        <begin position="499"/>
        <end position="524"/>
    </location>
</feature>
<keyword evidence="3" id="KW-0723">Serine/threonine-protein kinase</keyword>
<keyword evidence="6 20" id="KW-0812">Transmembrane</keyword>
<dbReference type="InterPro" id="IPR011009">
    <property type="entry name" value="Kinase-like_dom_sf"/>
</dbReference>
<dbReference type="AlphaFoldDB" id="A0AAE1XSA9"/>
<keyword evidence="10 18" id="KW-0067">ATP-binding</keyword>
<comment type="catalytic activity">
    <reaction evidence="17">
        <text>L-seryl-[protein] + ATP = O-phospho-L-seryl-[protein] + ADP + H(+)</text>
        <dbReference type="Rhea" id="RHEA:17989"/>
        <dbReference type="Rhea" id="RHEA-COMP:9863"/>
        <dbReference type="Rhea" id="RHEA-COMP:11604"/>
        <dbReference type="ChEBI" id="CHEBI:15378"/>
        <dbReference type="ChEBI" id="CHEBI:29999"/>
        <dbReference type="ChEBI" id="CHEBI:30616"/>
        <dbReference type="ChEBI" id="CHEBI:83421"/>
        <dbReference type="ChEBI" id="CHEBI:456216"/>
        <dbReference type="EC" id="2.7.11.1"/>
    </reaction>
</comment>
<evidence type="ECO:0000256" key="16">
    <source>
        <dbReference type="ARBA" id="ARBA00047899"/>
    </source>
</evidence>
<dbReference type="EMBL" id="JACGWO010000010">
    <property type="protein sequence ID" value="KAK4416623.1"/>
    <property type="molecule type" value="Genomic_DNA"/>
</dbReference>
<dbReference type="PROSITE" id="PS50948">
    <property type="entry name" value="PAN"/>
    <property type="match status" value="1"/>
</dbReference>
<dbReference type="PROSITE" id="PS50011">
    <property type="entry name" value="PROTEIN_KINASE_DOM"/>
    <property type="match status" value="1"/>
</dbReference>
<proteinExistence type="predicted"/>
<feature type="domain" description="Bulb-type lectin" evidence="22">
    <location>
        <begin position="90"/>
        <end position="208"/>
    </location>
</feature>
<dbReference type="CDD" id="cd01098">
    <property type="entry name" value="PAN_AP_plant"/>
    <property type="match status" value="1"/>
</dbReference>
<comment type="catalytic activity">
    <reaction evidence="16">
        <text>L-threonyl-[protein] + ATP = O-phospho-L-threonyl-[protein] + ADP + H(+)</text>
        <dbReference type="Rhea" id="RHEA:46608"/>
        <dbReference type="Rhea" id="RHEA-COMP:11060"/>
        <dbReference type="Rhea" id="RHEA-COMP:11605"/>
        <dbReference type="ChEBI" id="CHEBI:15378"/>
        <dbReference type="ChEBI" id="CHEBI:30013"/>
        <dbReference type="ChEBI" id="CHEBI:30616"/>
        <dbReference type="ChEBI" id="CHEBI:61977"/>
        <dbReference type="ChEBI" id="CHEBI:456216"/>
        <dbReference type="EC" id="2.7.11.1"/>
    </reaction>
</comment>
<keyword evidence="4" id="KW-0245">EGF-like domain</keyword>
<dbReference type="InterPro" id="IPR024171">
    <property type="entry name" value="SRK-like_kinase"/>
</dbReference>
<dbReference type="Pfam" id="PF00069">
    <property type="entry name" value="Pkinase"/>
    <property type="match status" value="1"/>
</dbReference>
<evidence type="ECO:0000256" key="5">
    <source>
        <dbReference type="ARBA" id="ARBA00022679"/>
    </source>
</evidence>
<dbReference type="PROSITE" id="PS00107">
    <property type="entry name" value="PROTEIN_KINASE_ATP"/>
    <property type="match status" value="1"/>
</dbReference>
<evidence type="ECO:0000256" key="6">
    <source>
        <dbReference type="ARBA" id="ARBA00022692"/>
    </source>
</evidence>
<dbReference type="SMART" id="SM00108">
    <property type="entry name" value="B_lectin"/>
    <property type="match status" value="1"/>
</dbReference>
<keyword evidence="9 24" id="KW-0418">Kinase</keyword>
<evidence type="ECO:0000259" key="22">
    <source>
        <dbReference type="PROSITE" id="PS50927"/>
    </source>
</evidence>
<dbReference type="GO" id="GO:0005524">
    <property type="term" value="F:ATP binding"/>
    <property type="evidence" value="ECO:0007669"/>
    <property type="project" value="UniProtKB-UniRule"/>
</dbReference>
<dbReference type="CDD" id="cd00028">
    <property type="entry name" value="B_lectin"/>
    <property type="match status" value="1"/>
</dbReference>
<dbReference type="GO" id="GO:0004674">
    <property type="term" value="F:protein serine/threonine kinase activity"/>
    <property type="evidence" value="ECO:0007669"/>
    <property type="project" value="UniProtKB-KW"/>
</dbReference>
<dbReference type="InterPro" id="IPR036426">
    <property type="entry name" value="Bulb-type_lectin_dom_sf"/>
</dbReference>
<evidence type="ECO:0000256" key="18">
    <source>
        <dbReference type="PROSITE-ProRule" id="PRU10141"/>
    </source>
</evidence>
<dbReference type="PANTHER" id="PTHR47976:SF60">
    <property type="entry name" value="RECEPTOR-LIKE SERINE_THREONINE-PROTEIN KINASE"/>
    <property type="match status" value="1"/>
</dbReference>
<feature type="domain" description="Protein kinase" evidence="21">
    <location>
        <begin position="573"/>
        <end position="877"/>
    </location>
</feature>
<evidence type="ECO:0000256" key="2">
    <source>
        <dbReference type="ARBA" id="ARBA00012513"/>
    </source>
</evidence>
<dbReference type="SUPFAM" id="SSF51110">
    <property type="entry name" value="alpha-D-mannose-specific plant lectins"/>
    <property type="match status" value="1"/>
</dbReference>
<keyword evidence="13" id="KW-1015">Disulfide bond</keyword>
<dbReference type="Pfam" id="PF01453">
    <property type="entry name" value="B_lectin"/>
    <property type="match status" value="1"/>
</dbReference>
<evidence type="ECO:0000256" key="8">
    <source>
        <dbReference type="ARBA" id="ARBA00022741"/>
    </source>
</evidence>
<comment type="caution">
    <text evidence="24">The sequence shown here is derived from an EMBL/GenBank/DDBJ whole genome shotgun (WGS) entry which is preliminary data.</text>
</comment>
<evidence type="ECO:0000256" key="1">
    <source>
        <dbReference type="ARBA" id="ARBA00004167"/>
    </source>
</evidence>
<dbReference type="SMART" id="SM00220">
    <property type="entry name" value="S_TKc"/>
    <property type="match status" value="1"/>
</dbReference>
<feature type="region of interest" description="Disordered" evidence="19">
    <location>
        <begin position="914"/>
        <end position="937"/>
    </location>
</feature>
<dbReference type="PANTHER" id="PTHR47976">
    <property type="entry name" value="G-TYPE LECTIN S-RECEPTOR-LIKE SERINE/THREONINE-PROTEIN KINASE SD2-5"/>
    <property type="match status" value="1"/>
</dbReference>
<evidence type="ECO:0000256" key="12">
    <source>
        <dbReference type="ARBA" id="ARBA00023136"/>
    </source>
</evidence>
<dbReference type="Gene3D" id="1.10.510.10">
    <property type="entry name" value="Transferase(Phosphotransferase) domain 1"/>
    <property type="match status" value="1"/>
</dbReference>
<comment type="subcellular location">
    <subcellularLocation>
        <location evidence="1">Membrane</location>
        <topology evidence="1">Single-pass membrane protein</topology>
    </subcellularLocation>
</comment>
<evidence type="ECO:0000256" key="17">
    <source>
        <dbReference type="ARBA" id="ARBA00048679"/>
    </source>
</evidence>
<evidence type="ECO:0000256" key="20">
    <source>
        <dbReference type="SAM" id="Phobius"/>
    </source>
</evidence>
<keyword evidence="12 20" id="KW-0472">Membrane</keyword>
<dbReference type="GO" id="GO:0016020">
    <property type="term" value="C:membrane"/>
    <property type="evidence" value="ECO:0007669"/>
    <property type="project" value="UniProtKB-SubCell"/>
</dbReference>
<dbReference type="CDD" id="cd14066">
    <property type="entry name" value="STKc_IRAK"/>
    <property type="match status" value="1"/>
</dbReference>
<evidence type="ECO:0000256" key="11">
    <source>
        <dbReference type="ARBA" id="ARBA00022989"/>
    </source>
</evidence>
<keyword evidence="14" id="KW-0675">Receptor</keyword>
<keyword evidence="5" id="KW-0808">Transferase</keyword>
<feature type="compositionally biased region" description="Polar residues" evidence="19">
    <location>
        <begin position="1"/>
        <end position="28"/>
    </location>
</feature>
<evidence type="ECO:0000313" key="25">
    <source>
        <dbReference type="Proteomes" id="UP001293254"/>
    </source>
</evidence>
<evidence type="ECO:0000259" key="21">
    <source>
        <dbReference type="PROSITE" id="PS50011"/>
    </source>
</evidence>
<accession>A0AAE1XSA9</accession>
<protein>
    <recommendedName>
        <fullName evidence="2">non-specific serine/threonine protein kinase</fullName>
        <ecNumber evidence="2">2.7.11.1</ecNumber>
    </recommendedName>
</protein>
<keyword evidence="15" id="KW-0325">Glycoprotein</keyword>
<evidence type="ECO:0000256" key="4">
    <source>
        <dbReference type="ARBA" id="ARBA00022536"/>
    </source>
</evidence>
<evidence type="ECO:0000256" key="9">
    <source>
        <dbReference type="ARBA" id="ARBA00022777"/>
    </source>
</evidence>
<evidence type="ECO:0000256" key="7">
    <source>
        <dbReference type="ARBA" id="ARBA00022729"/>
    </source>
</evidence>
<dbReference type="Proteomes" id="UP001293254">
    <property type="component" value="Unassembled WGS sequence"/>
</dbReference>
<dbReference type="PIRSF" id="PIRSF000641">
    <property type="entry name" value="SRK"/>
    <property type="match status" value="1"/>
</dbReference>
<feature type="compositionally biased region" description="Polar residues" evidence="19">
    <location>
        <begin position="771"/>
        <end position="785"/>
    </location>
</feature>
<sequence>MAGGPSFSTAVSPPTAPPQTLINHTNNPFPRKPPQSSLHHHLRRACMGSSASSFSSCHPLVFPLFLIWAVVLFPSPTGAGPVSVPSISPNFTASYLQFIDNSGAFLASQNSSFQARITNAKPESTSFYFVIVHVASNTIIWSANRNQSISESSELRLTADGLTLYNDTGHPIWSTPRNLPRVSSMHLLESGNLVLLDVSNNTLWESFDFPTDVLVVGQKLRVGKSLVSSLSDGDLAEGSYRFLIGDNDAVLQWNGMNYWKLSMDKRAFRDTNFPVEYMVMNFTGLYLIGQNGGQIVIKVILDDSSDVSVNSQFFRIVKLDQNGVFSVSKISVMGGSNEQEFRGPTDSCRIPFICRRLGVCTNGGSCQCAPAFHYDPNTNNGDCVPTDGSLALPGPCNGSSSNSTAIKYMTLRNDLDYFSNDFADPVMHDVSLSACQNLCSRNCSCLGVFYSQVSGSCYMVMNYIGSIMIKSSSTDRLGYIKTTMVGIPNGNSQNTKSDFPVVAVILLPSSGVIVIALVAILIWLRRRRRWEKFANSKLGRGYSSSSGDGEMEFVSIPGLPVRFDYKVLAVATGGFKTQIGSGGFGTVYKGTLRDGTDVAVKKITCLGSQGKREFLTEIAVIGKIHHVNLVKLKGFCAYRGQRFLVYEYMSRGSLDHTLFHGEPVLQWNERYEIALGTARGLAYLHSGCEHKIIHCDVKPENILLHDKSQVKISDFGLSKLLSPEQSGLFTTMRGTRGYLAPEWLTSSAISDKTDVYSYGMVLLELIRGKKNSSPQTHSNNSSGMDSNRGNVAPSSSSSGESGNRLVYFPLFALEMHEERRYMELVDPRLMGQARSQDVEKLVRVALCCVHEEPNLRPSMSNVVGMLEGGVPLGEPRMESLNFLRFYGRRFTEASTLEENNRNSEQNQLMLYRQPTTNSNSSYNSFSYMSSQQVSGPR</sequence>
<dbReference type="FunFam" id="1.10.510.10:FF:000621">
    <property type="entry name" value="Serine/threonine-protein kinase"/>
    <property type="match status" value="1"/>
</dbReference>
<reference evidence="24" key="1">
    <citation type="submission" date="2020-06" db="EMBL/GenBank/DDBJ databases">
        <authorList>
            <person name="Li T."/>
            <person name="Hu X."/>
            <person name="Zhang T."/>
            <person name="Song X."/>
            <person name="Zhang H."/>
            <person name="Dai N."/>
            <person name="Sheng W."/>
            <person name="Hou X."/>
            <person name="Wei L."/>
        </authorList>
    </citation>
    <scope>NUCLEOTIDE SEQUENCE</scope>
    <source>
        <strain evidence="24">3651</strain>
        <tissue evidence="24">Leaf</tissue>
    </source>
</reference>
<reference evidence="24" key="2">
    <citation type="journal article" date="2024" name="Plant">
        <title>Genomic evolution and insights into agronomic trait innovations of Sesamum species.</title>
        <authorList>
            <person name="Miao H."/>
            <person name="Wang L."/>
            <person name="Qu L."/>
            <person name="Liu H."/>
            <person name="Sun Y."/>
            <person name="Le M."/>
            <person name="Wang Q."/>
            <person name="Wei S."/>
            <person name="Zheng Y."/>
            <person name="Lin W."/>
            <person name="Duan Y."/>
            <person name="Cao H."/>
            <person name="Xiong S."/>
            <person name="Wang X."/>
            <person name="Wei L."/>
            <person name="Li C."/>
            <person name="Ma Q."/>
            <person name="Ju M."/>
            <person name="Zhao R."/>
            <person name="Li G."/>
            <person name="Mu C."/>
            <person name="Tian Q."/>
            <person name="Mei H."/>
            <person name="Zhang T."/>
            <person name="Gao T."/>
            <person name="Zhang H."/>
        </authorList>
    </citation>
    <scope>NUCLEOTIDE SEQUENCE</scope>
    <source>
        <strain evidence="24">3651</strain>
    </source>
</reference>
<evidence type="ECO:0000259" key="23">
    <source>
        <dbReference type="PROSITE" id="PS50948"/>
    </source>
</evidence>
<evidence type="ECO:0000256" key="10">
    <source>
        <dbReference type="ARBA" id="ARBA00022840"/>
    </source>
</evidence>
<keyword evidence="25" id="KW-1185">Reference proteome</keyword>
<feature type="domain" description="Apple" evidence="23">
    <location>
        <begin position="396"/>
        <end position="484"/>
    </location>
</feature>
<evidence type="ECO:0000313" key="24">
    <source>
        <dbReference type="EMBL" id="KAK4416623.1"/>
    </source>
</evidence>
<keyword evidence="11 20" id="KW-1133">Transmembrane helix</keyword>
<dbReference type="PROSITE" id="PS00108">
    <property type="entry name" value="PROTEIN_KINASE_ST"/>
    <property type="match status" value="1"/>
</dbReference>
<evidence type="ECO:0000256" key="13">
    <source>
        <dbReference type="ARBA" id="ARBA00023157"/>
    </source>
</evidence>
<evidence type="ECO:0000256" key="15">
    <source>
        <dbReference type="ARBA" id="ARBA00023180"/>
    </source>
</evidence>
<evidence type="ECO:0000256" key="19">
    <source>
        <dbReference type="SAM" id="MobiDB-lite"/>
    </source>
</evidence>
<dbReference type="FunFam" id="3.30.200.20:FF:000178">
    <property type="entry name" value="serine/threonine-protein kinase PBS1-like"/>
    <property type="match status" value="1"/>
</dbReference>
<feature type="compositionally biased region" description="Low complexity" evidence="19">
    <location>
        <begin position="786"/>
        <end position="800"/>
    </location>
</feature>
<dbReference type="SUPFAM" id="SSF56112">
    <property type="entry name" value="Protein kinase-like (PK-like)"/>
    <property type="match status" value="1"/>
</dbReference>
<gene>
    <name evidence="24" type="ORF">Salat_2487800</name>
</gene>
<feature type="region of interest" description="Disordered" evidence="19">
    <location>
        <begin position="1"/>
        <end position="37"/>
    </location>
</feature>
<dbReference type="InterPro" id="IPR000719">
    <property type="entry name" value="Prot_kinase_dom"/>
</dbReference>
<dbReference type="Gene3D" id="2.90.10.10">
    <property type="entry name" value="Bulb-type lectin domain"/>
    <property type="match status" value="1"/>
</dbReference>
<keyword evidence="8 18" id="KW-0547">Nucleotide-binding</keyword>
<dbReference type="PROSITE" id="PS50927">
    <property type="entry name" value="BULB_LECTIN"/>
    <property type="match status" value="1"/>
</dbReference>
<dbReference type="InterPro" id="IPR017441">
    <property type="entry name" value="Protein_kinase_ATP_BS"/>
</dbReference>
<keyword evidence="7" id="KW-0732">Signal</keyword>
<name>A0AAE1XSA9_9LAMI</name>
<dbReference type="InterPro" id="IPR001480">
    <property type="entry name" value="Bulb-type_lectin_dom"/>
</dbReference>
<dbReference type="EC" id="2.7.11.1" evidence="2"/>
<organism evidence="24 25">
    <name type="scientific">Sesamum alatum</name>
    <dbReference type="NCBI Taxonomy" id="300844"/>
    <lineage>
        <taxon>Eukaryota</taxon>
        <taxon>Viridiplantae</taxon>
        <taxon>Streptophyta</taxon>
        <taxon>Embryophyta</taxon>
        <taxon>Tracheophyta</taxon>
        <taxon>Spermatophyta</taxon>
        <taxon>Magnoliopsida</taxon>
        <taxon>eudicotyledons</taxon>
        <taxon>Gunneridae</taxon>
        <taxon>Pentapetalae</taxon>
        <taxon>asterids</taxon>
        <taxon>lamiids</taxon>
        <taxon>Lamiales</taxon>
        <taxon>Pedaliaceae</taxon>
        <taxon>Sesamum</taxon>
    </lineage>
</organism>
<feature type="binding site" evidence="18">
    <location>
        <position position="602"/>
    </location>
    <ligand>
        <name>ATP</name>
        <dbReference type="ChEBI" id="CHEBI:30616"/>
    </ligand>
</feature>
<feature type="compositionally biased region" description="Low complexity" evidence="19">
    <location>
        <begin position="917"/>
        <end position="930"/>
    </location>
</feature>
<feature type="region of interest" description="Disordered" evidence="19">
    <location>
        <begin position="770"/>
        <end position="800"/>
    </location>
</feature>
<dbReference type="InterPro" id="IPR051343">
    <property type="entry name" value="G-type_lectin_kinases/EP1-like"/>
</dbReference>
<dbReference type="InterPro" id="IPR008271">
    <property type="entry name" value="Ser/Thr_kinase_AS"/>
</dbReference>